<dbReference type="PRINTS" id="PR00625">
    <property type="entry name" value="JDOMAIN"/>
</dbReference>
<dbReference type="PANTHER" id="PTHR43948">
    <property type="entry name" value="DNAJ HOMOLOG SUBFAMILY B"/>
    <property type="match status" value="1"/>
</dbReference>
<keyword evidence="4" id="KW-1185">Reference proteome</keyword>
<gene>
    <name evidence="3" type="ORF">BS47DRAFT_412991</name>
</gene>
<dbReference type="Proteomes" id="UP000886523">
    <property type="component" value="Unassembled WGS sequence"/>
</dbReference>
<dbReference type="GO" id="GO:0044183">
    <property type="term" value="F:protein folding chaperone"/>
    <property type="evidence" value="ECO:0007669"/>
    <property type="project" value="TreeGrafter"/>
</dbReference>
<dbReference type="GO" id="GO:0051087">
    <property type="term" value="F:protein-folding chaperone binding"/>
    <property type="evidence" value="ECO:0007669"/>
    <property type="project" value="TreeGrafter"/>
</dbReference>
<proteinExistence type="predicted"/>
<evidence type="ECO:0000256" key="1">
    <source>
        <dbReference type="SAM" id="MobiDB-lite"/>
    </source>
</evidence>
<protein>
    <recommendedName>
        <fullName evidence="2">J domain-containing protein</fullName>
    </recommendedName>
</protein>
<organism evidence="3 4">
    <name type="scientific">Hydnum rufescens UP504</name>
    <dbReference type="NCBI Taxonomy" id="1448309"/>
    <lineage>
        <taxon>Eukaryota</taxon>
        <taxon>Fungi</taxon>
        <taxon>Dikarya</taxon>
        <taxon>Basidiomycota</taxon>
        <taxon>Agaricomycotina</taxon>
        <taxon>Agaricomycetes</taxon>
        <taxon>Cantharellales</taxon>
        <taxon>Hydnaceae</taxon>
        <taxon>Hydnum</taxon>
    </lineage>
</organism>
<comment type="caution">
    <text evidence="3">The sequence shown here is derived from an EMBL/GenBank/DDBJ whole genome shotgun (WGS) entry which is preliminary data.</text>
</comment>
<name>A0A9P6BB85_9AGAM</name>
<dbReference type="EMBL" id="MU128910">
    <property type="protein sequence ID" value="KAF9520895.1"/>
    <property type="molecule type" value="Genomic_DNA"/>
</dbReference>
<dbReference type="CDD" id="cd06257">
    <property type="entry name" value="DnaJ"/>
    <property type="match status" value="1"/>
</dbReference>
<sequence>MLETPARPQLIPRDYYQVLGVPRDATPDQIKRAYKQLVHQWHPDRHLTNKEEKARRFMEAHEAYTVLTNPDSRDLYDQIHDSPPSPKASPPKDLHPSPNTPTLGPTPSDGRLPTSPGSAHPQIPPAPGLPSTHQSLDTNLAGASIWTRRFWGILGVTPPQLPLGS</sequence>
<dbReference type="GO" id="GO:0051082">
    <property type="term" value="F:unfolded protein binding"/>
    <property type="evidence" value="ECO:0007669"/>
    <property type="project" value="TreeGrafter"/>
</dbReference>
<dbReference type="SUPFAM" id="SSF46565">
    <property type="entry name" value="Chaperone J-domain"/>
    <property type="match status" value="1"/>
</dbReference>
<accession>A0A9P6BB85</accession>
<dbReference type="GO" id="GO:0005737">
    <property type="term" value="C:cytoplasm"/>
    <property type="evidence" value="ECO:0007669"/>
    <property type="project" value="TreeGrafter"/>
</dbReference>
<dbReference type="PANTHER" id="PTHR43948:SF10">
    <property type="entry name" value="MRJ, ISOFORM E"/>
    <property type="match status" value="1"/>
</dbReference>
<evidence type="ECO:0000313" key="3">
    <source>
        <dbReference type="EMBL" id="KAF9520895.1"/>
    </source>
</evidence>
<evidence type="ECO:0000313" key="4">
    <source>
        <dbReference type="Proteomes" id="UP000886523"/>
    </source>
</evidence>
<feature type="region of interest" description="Disordered" evidence="1">
    <location>
        <begin position="65"/>
        <end position="136"/>
    </location>
</feature>
<dbReference type="InterPro" id="IPR001623">
    <property type="entry name" value="DnaJ_domain"/>
</dbReference>
<evidence type="ECO:0000259" key="2">
    <source>
        <dbReference type="PROSITE" id="PS50076"/>
    </source>
</evidence>
<reference evidence="3" key="1">
    <citation type="journal article" date="2020" name="Nat. Commun.">
        <title>Large-scale genome sequencing of mycorrhizal fungi provides insights into the early evolution of symbiotic traits.</title>
        <authorList>
            <person name="Miyauchi S."/>
            <person name="Kiss E."/>
            <person name="Kuo A."/>
            <person name="Drula E."/>
            <person name="Kohler A."/>
            <person name="Sanchez-Garcia M."/>
            <person name="Morin E."/>
            <person name="Andreopoulos B."/>
            <person name="Barry K.W."/>
            <person name="Bonito G."/>
            <person name="Buee M."/>
            <person name="Carver A."/>
            <person name="Chen C."/>
            <person name="Cichocki N."/>
            <person name="Clum A."/>
            <person name="Culley D."/>
            <person name="Crous P.W."/>
            <person name="Fauchery L."/>
            <person name="Girlanda M."/>
            <person name="Hayes R.D."/>
            <person name="Keri Z."/>
            <person name="LaButti K."/>
            <person name="Lipzen A."/>
            <person name="Lombard V."/>
            <person name="Magnuson J."/>
            <person name="Maillard F."/>
            <person name="Murat C."/>
            <person name="Nolan M."/>
            <person name="Ohm R.A."/>
            <person name="Pangilinan J."/>
            <person name="Pereira M.F."/>
            <person name="Perotto S."/>
            <person name="Peter M."/>
            <person name="Pfister S."/>
            <person name="Riley R."/>
            <person name="Sitrit Y."/>
            <person name="Stielow J.B."/>
            <person name="Szollosi G."/>
            <person name="Zifcakova L."/>
            <person name="Stursova M."/>
            <person name="Spatafora J.W."/>
            <person name="Tedersoo L."/>
            <person name="Vaario L.M."/>
            <person name="Yamada A."/>
            <person name="Yan M."/>
            <person name="Wang P."/>
            <person name="Xu J."/>
            <person name="Bruns T."/>
            <person name="Baldrian P."/>
            <person name="Vilgalys R."/>
            <person name="Dunand C."/>
            <person name="Henrissat B."/>
            <person name="Grigoriev I.V."/>
            <person name="Hibbett D."/>
            <person name="Nagy L.G."/>
            <person name="Martin F.M."/>
        </authorList>
    </citation>
    <scope>NUCLEOTIDE SEQUENCE</scope>
    <source>
        <strain evidence="3">UP504</strain>
    </source>
</reference>
<feature type="compositionally biased region" description="Basic and acidic residues" evidence="1">
    <location>
        <begin position="71"/>
        <end position="80"/>
    </location>
</feature>
<dbReference type="OrthoDB" id="442087at2759"/>
<dbReference type="PROSITE" id="PS50076">
    <property type="entry name" value="DNAJ_2"/>
    <property type="match status" value="1"/>
</dbReference>
<dbReference type="InterPro" id="IPR036869">
    <property type="entry name" value="J_dom_sf"/>
</dbReference>
<dbReference type="Gene3D" id="1.10.287.110">
    <property type="entry name" value="DnaJ domain"/>
    <property type="match status" value="1"/>
</dbReference>
<dbReference type="AlphaFoldDB" id="A0A9P6BB85"/>
<dbReference type="Pfam" id="PF00226">
    <property type="entry name" value="DnaJ"/>
    <property type="match status" value="1"/>
</dbReference>
<dbReference type="SMART" id="SM00271">
    <property type="entry name" value="DnaJ"/>
    <property type="match status" value="1"/>
</dbReference>
<feature type="domain" description="J" evidence="2">
    <location>
        <begin position="14"/>
        <end position="80"/>
    </location>
</feature>